<keyword evidence="2" id="KW-1185">Reference proteome</keyword>
<name>A0A846N1S4_9PROT</name>
<comment type="caution">
    <text evidence="1">The sequence shown here is derived from an EMBL/GenBank/DDBJ whole genome shotgun (WGS) entry which is preliminary data.</text>
</comment>
<reference evidence="1 2" key="1">
    <citation type="submission" date="2020-03" db="EMBL/GenBank/DDBJ databases">
        <title>Genomic Encyclopedia of Type Strains, Phase IV (KMG-IV): sequencing the most valuable type-strain genomes for metagenomic binning, comparative biology and taxonomic classification.</title>
        <authorList>
            <person name="Goeker M."/>
        </authorList>
    </citation>
    <scope>NUCLEOTIDE SEQUENCE [LARGE SCALE GENOMIC DNA]</scope>
    <source>
        <strain evidence="1 2">DSM 19867</strain>
    </source>
</reference>
<gene>
    <name evidence="1" type="ORF">FHS83_003216</name>
</gene>
<dbReference type="PANTHER" id="PTHR14136:SF17">
    <property type="entry name" value="BTB_POZ DOMAIN-CONTAINING PROTEIN KCTD9"/>
    <property type="match status" value="1"/>
</dbReference>
<dbReference type="Gene3D" id="2.160.20.80">
    <property type="entry name" value="E3 ubiquitin-protein ligase SopA"/>
    <property type="match status" value="2"/>
</dbReference>
<organism evidence="1 2">
    <name type="scientific">Rhizomicrobium palustre</name>
    <dbReference type="NCBI Taxonomy" id="189966"/>
    <lineage>
        <taxon>Bacteria</taxon>
        <taxon>Pseudomonadati</taxon>
        <taxon>Pseudomonadota</taxon>
        <taxon>Alphaproteobacteria</taxon>
        <taxon>Micropepsales</taxon>
        <taxon>Micropepsaceae</taxon>
        <taxon>Rhizomicrobium</taxon>
    </lineage>
</organism>
<proteinExistence type="predicted"/>
<evidence type="ECO:0000313" key="1">
    <source>
        <dbReference type="EMBL" id="NIK89898.1"/>
    </source>
</evidence>
<sequence length="361" mass="38566">MSRSALNSVNTDTLNILSVREVEAVLSAHEAYLKSERNGMRAQLLSRQLSRMDFSNRILAEADFSGSNLTAANLKFANLASAILYCCDLKKVDARYANFTGADLRGVALTGANLAYARLDRTDFRPGRLMRNGPNGKGMVVDRSGSAGGADFSYCSLNGASFEGADLKGADFTGAVITGTRFKGARMAATRFKDAIFTDVDMNEVGVPPEALDGAILPPDSDALRNRSTILVQLKMHEHWVSSDGRNGSVALLDGKDLRPVAALIGKFKLTAISARDVIAAGTDFSCTELQGANFEGADLRGASFEGADLRGARFKGAKLQHAKFLGADMRPLELKSGGNKACDVSESNFSAEQRAEAIFE</sequence>
<dbReference type="SUPFAM" id="SSF141571">
    <property type="entry name" value="Pentapeptide repeat-like"/>
    <property type="match status" value="1"/>
</dbReference>
<dbReference type="PANTHER" id="PTHR14136">
    <property type="entry name" value="BTB_POZ DOMAIN-CONTAINING PROTEIN KCTD9"/>
    <property type="match status" value="1"/>
</dbReference>
<dbReference type="Proteomes" id="UP000570514">
    <property type="component" value="Unassembled WGS sequence"/>
</dbReference>
<dbReference type="RefSeq" id="WP_167083980.1">
    <property type="nucleotide sequence ID" value="NZ_BAAADC010000001.1"/>
</dbReference>
<protein>
    <submittedName>
        <fullName evidence="1">Uncharacterized protein YjbI with pentapeptide repeats</fullName>
    </submittedName>
</protein>
<accession>A0A846N1S4</accession>
<dbReference type="Pfam" id="PF00805">
    <property type="entry name" value="Pentapeptide"/>
    <property type="match status" value="4"/>
</dbReference>
<evidence type="ECO:0000313" key="2">
    <source>
        <dbReference type="Proteomes" id="UP000570514"/>
    </source>
</evidence>
<dbReference type="AlphaFoldDB" id="A0A846N1S4"/>
<dbReference type="InterPro" id="IPR051082">
    <property type="entry name" value="Pentapeptide-BTB/POZ_domain"/>
</dbReference>
<dbReference type="InterPro" id="IPR001646">
    <property type="entry name" value="5peptide_repeat"/>
</dbReference>
<dbReference type="EMBL" id="JAASRM010000001">
    <property type="protein sequence ID" value="NIK89898.1"/>
    <property type="molecule type" value="Genomic_DNA"/>
</dbReference>